<dbReference type="PANTHER" id="PTHR23514:SF13">
    <property type="entry name" value="INNER MEMBRANE PROTEIN YBJJ"/>
    <property type="match status" value="1"/>
</dbReference>
<evidence type="ECO:0000313" key="8">
    <source>
        <dbReference type="Proteomes" id="UP000188235"/>
    </source>
</evidence>
<evidence type="ECO:0000256" key="4">
    <source>
        <dbReference type="ARBA" id="ARBA00023136"/>
    </source>
</evidence>
<feature type="transmembrane region" description="Helical" evidence="5">
    <location>
        <begin position="112"/>
        <end position="131"/>
    </location>
</feature>
<reference evidence="7 8" key="1">
    <citation type="journal article" date="2008" name="Int. J. Syst. Evol. Microbiol.">
        <title>Tessaracoccus flavescens sp. nov., isolated from marine sediment.</title>
        <authorList>
            <person name="Lee D.W."/>
            <person name="Lee S.D."/>
        </authorList>
    </citation>
    <scope>NUCLEOTIDE SEQUENCE [LARGE SCALE GENOMIC DNA]</scope>
    <source>
        <strain evidence="7 8">SST-39T</strain>
    </source>
</reference>
<keyword evidence="8" id="KW-1185">Reference proteome</keyword>
<gene>
    <name evidence="7" type="ORF">BW733_06975</name>
</gene>
<feature type="transmembrane region" description="Helical" evidence="5">
    <location>
        <begin position="82"/>
        <end position="100"/>
    </location>
</feature>
<dbReference type="KEGG" id="tfa:BW733_06975"/>
<keyword evidence="3 5" id="KW-1133">Transmembrane helix</keyword>
<evidence type="ECO:0000256" key="5">
    <source>
        <dbReference type="SAM" id="Phobius"/>
    </source>
</evidence>
<dbReference type="GO" id="GO:0005886">
    <property type="term" value="C:plasma membrane"/>
    <property type="evidence" value="ECO:0007669"/>
    <property type="project" value="UniProtKB-SubCell"/>
</dbReference>
<dbReference type="InterPro" id="IPR011701">
    <property type="entry name" value="MFS"/>
</dbReference>
<name>A0A1Q2CX04_9ACTN</name>
<evidence type="ECO:0000256" key="1">
    <source>
        <dbReference type="ARBA" id="ARBA00004651"/>
    </source>
</evidence>
<dbReference type="Proteomes" id="UP000188235">
    <property type="component" value="Chromosome"/>
</dbReference>
<feature type="transmembrane region" description="Helical" evidence="5">
    <location>
        <begin position="49"/>
        <end position="70"/>
    </location>
</feature>
<dbReference type="SUPFAM" id="SSF103473">
    <property type="entry name" value="MFS general substrate transporter"/>
    <property type="match status" value="1"/>
</dbReference>
<evidence type="ECO:0000313" key="7">
    <source>
        <dbReference type="EMBL" id="AQP50614.1"/>
    </source>
</evidence>
<protein>
    <recommendedName>
        <fullName evidence="6">Major facilitator superfamily (MFS) profile domain-containing protein</fullName>
    </recommendedName>
</protein>
<accession>A0A1Q2CX04</accession>
<dbReference type="RefSeq" id="WP_237268328.1">
    <property type="nucleotide sequence ID" value="NZ_CP019607.1"/>
</dbReference>
<evidence type="ECO:0000256" key="3">
    <source>
        <dbReference type="ARBA" id="ARBA00022989"/>
    </source>
</evidence>
<dbReference type="STRING" id="399497.BW733_06975"/>
<dbReference type="InterPro" id="IPR020846">
    <property type="entry name" value="MFS_dom"/>
</dbReference>
<proteinExistence type="predicted"/>
<feature type="domain" description="Major facilitator superfamily (MFS) profile" evidence="6">
    <location>
        <begin position="1"/>
        <end position="143"/>
    </location>
</feature>
<keyword evidence="2 5" id="KW-0812">Transmembrane</keyword>
<dbReference type="PANTHER" id="PTHR23514">
    <property type="entry name" value="BYPASS OF STOP CODON PROTEIN 6"/>
    <property type="match status" value="1"/>
</dbReference>
<organism evidence="7 8">
    <name type="scientific">Tessaracoccus flavescens</name>
    <dbReference type="NCBI Taxonomy" id="399497"/>
    <lineage>
        <taxon>Bacteria</taxon>
        <taxon>Bacillati</taxon>
        <taxon>Actinomycetota</taxon>
        <taxon>Actinomycetes</taxon>
        <taxon>Propionibacteriales</taxon>
        <taxon>Propionibacteriaceae</taxon>
        <taxon>Tessaracoccus</taxon>
    </lineage>
</organism>
<dbReference type="Pfam" id="PF07690">
    <property type="entry name" value="MFS_1"/>
    <property type="match status" value="1"/>
</dbReference>
<comment type="subcellular location">
    <subcellularLocation>
        <location evidence="1">Cell membrane</location>
        <topology evidence="1">Multi-pass membrane protein</topology>
    </subcellularLocation>
</comment>
<evidence type="ECO:0000259" key="6">
    <source>
        <dbReference type="PROSITE" id="PS50850"/>
    </source>
</evidence>
<dbReference type="PROSITE" id="PS50850">
    <property type="entry name" value="MFS"/>
    <property type="match status" value="1"/>
</dbReference>
<sequence length="143" mass="14582">MLLSQFIGRILGDPMTDRWGRGPVARLGGVLIAVAALCVVLVPGMVAPFIGFALMGCGSATLVPAAFAAAGRLPGLAHGSGIALVGWLMRLGFLFTSPLIGVTSDAFGLRTAMLLPVFSGLAAAVIAHLVWRVKTPSTVAVEG</sequence>
<dbReference type="EMBL" id="CP019607">
    <property type="protein sequence ID" value="AQP50614.1"/>
    <property type="molecule type" value="Genomic_DNA"/>
</dbReference>
<dbReference type="InterPro" id="IPR051788">
    <property type="entry name" value="MFS_Transporter"/>
</dbReference>
<dbReference type="InterPro" id="IPR036259">
    <property type="entry name" value="MFS_trans_sf"/>
</dbReference>
<dbReference type="AlphaFoldDB" id="A0A1Q2CX04"/>
<keyword evidence="4 5" id="KW-0472">Membrane</keyword>
<evidence type="ECO:0000256" key="2">
    <source>
        <dbReference type="ARBA" id="ARBA00022692"/>
    </source>
</evidence>
<feature type="transmembrane region" description="Helical" evidence="5">
    <location>
        <begin position="24"/>
        <end position="43"/>
    </location>
</feature>
<dbReference type="GO" id="GO:0022857">
    <property type="term" value="F:transmembrane transporter activity"/>
    <property type="evidence" value="ECO:0007669"/>
    <property type="project" value="InterPro"/>
</dbReference>
<dbReference type="Gene3D" id="1.20.1250.20">
    <property type="entry name" value="MFS general substrate transporter like domains"/>
    <property type="match status" value="1"/>
</dbReference>